<organism evidence="2 3">
    <name type="scientific">Blepharisma stoltei</name>
    <dbReference type="NCBI Taxonomy" id="1481888"/>
    <lineage>
        <taxon>Eukaryota</taxon>
        <taxon>Sar</taxon>
        <taxon>Alveolata</taxon>
        <taxon>Ciliophora</taxon>
        <taxon>Postciliodesmatophora</taxon>
        <taxon>Heterotrichea</taxon>
        <taxon>Heterotrichida</taxon>
        <taxon>Blepharismidae</taxon>
        <taxon>Blepharisma</taxon>
    </lineage>
</organism>
<feature type="compositionally biased region" description="Polar residues" evidence="1">
    <location>
        <begin position="408"/>
        <end position="422"/>
    </location>
</feature>
<gene>
    <name evidence="2" type="ORF">BSTOLATCC_MIC43177</name>
</gene>
<name>A0AAU9JMC7_9CILI</name>
<feature type="compositionally biased region" description="Polar residues" evidence="1">
    <location>
        <begin position="1"/>
        <end position="14"/>
    </location>
</feature>
<feature type="region of interest" description="Disordered" evidence="1">
    <location>
        <begin position="408"/>
        <end position="540"/>
    </location>
</feature>
<feature type="compositionally biased region" description="Basic residues" evidence="1">
    <location>
        <begin position="531"/>
        <end position="540"/>
    </location>
</feature>
<sequence length="540" mass="61533">MNSNMPHGRSTSQKGPKIDFIKKNRENIAKSKQRSRSSQALLKSNFKSPSKNPNNDNPKTLSKKSPKTDIRSSSGSVKQHLQVSSANKENISKFELNKEDSIRRTSHKDFPKVFTPENVIAEEAVSEEVSKSEAKLDPIVTISESMQIEKDAALNEISEKNSQRPSVHPDQIAYTASEDMMIIESPNEVHTIIFDYSTISKFKQPIENLNEEIPEEQERASSFGVKEKENLEEKYSDRGKSLLVIEVDENMDIKQLQPNVVYTYSFEVAYKPVLEIENQSENEEKRVSITISPRRESLKEWSEARSYLNLLTTSVKKRSIGNEELKRVSSSSSFMHKIEELEQDERPEHENVIENQREDIENNVIMSEEISKSPEKPASLQIAISEISVNAPLVKPIVVPEVSIIFNPSPSPKQSSNIQVSPKAQLPTKSKLYLEESKAEKSPYSTVSEKQNSYNSPIDERSSISESLPSSSLKDVPNIRRSSRLAMKKIEKEKAQKKEKKLKRKRNKITKKHKSADQSACEIAEPEHHETHRSKRYKRC</sequence>
<accession>A0AAU9JMC7</accession>
<feature type="compositionally biased region" description="Polar residues" evidence="1">
    <location>
        <begin position="443"/>
        <end position="456"/>
    </location>
</feature>
<keyword evidence="3" id="KW-1185">Reference proteome</keyword>
<feature type="compositionally biased region" description="Low complexity" evidence="1">
    <location>
        <begin position="43"/>
        <end position="59"/>
    </location>
</feature>
<feature type="region of interest" description="Disordered" evidence="1">
    <location>
        <begin position="1"/>
        <end position="89"/>
    </location>
</feature>
<protein>
    <submittedName>
        <fullName evidence="2">Uncharacterized protein</fullName>
    </submittedName>
</protein>
<comment type="caution">
    <text evidence="2">The sequence shown here is derived from an EMBL/GenBank/DDBJ whole genome shotgun (WGS) entry which is preliminary data.</text>
</comment>
<dbReference type="EMBL" id="CAJZBQ010000043">
    <property type="protein sequence ID" value="CAG9327133.1"/>
    <property type="molecule type" value="Genomic_DNA"/>
</dbReference>
<feature type="compositionally biased region" description="Basic and acidic residues" evidence="1">
    <location>
        <begin position="432"/>
        <end position="441"/>
    </location>
</feature>
<feature type="compositionally biased region" description="Polar residues" evidence="1">
    <location>
        <begin position="71"/>
        <end position="89"/>
    </location>
</feature>
<evidence type="ECO:0000313" key="3">
    <source>
        <dbReference type="Proteomes" id="UP001162131"/>
    </source>
</evidence>
<feature type="compositionally biased region" description="Basic residues" evidence="1">
    <location>
        <begin position="497"/>
        <end position="514"/>
    </location>
</feature>
<feature type="compositionally biased region" description="Basic and acidic residues" evidence="1">
    <location>
        <begin position="16"/>
        <end position="29"/>
    </location>
</feature>
<reference evidence="2" key="1">
    <citation type="submission" date="2021-09" db="EMBL/GenBank/DDBJ databases">
        <authorList>
            <consortium name="AG Swart"/>
            <person name="Singh M."/>
            <person name="Singh A."/>
            <person name="Seah K."/>
            <person name="Emmerich C."/>
        </authorList>
    </citation>
    <scope>NUCLEOTIDE SEQUENCE</scope>
    <source>
        <strain evidence="2">ATCC30299</strain>
    </source>
</reference>
<evidence type="ECO:0000313" key="2">
    <source>
        <dbReference type="EMBL" id="CAG9327133.1"/>
    </source>
</evidence>
<proteinExistence type="predicted"/>
<dbReference type="AlphaFoldDB" id="A0AAU9JMC7"/>
<evidence type="ECO:0000256" key="1">
    <source>
        <dbReference type="SAM" id="MobiDB-lite"/>
    </source>
</evidence>
<dbReference type="Proteomes" id="UP001162131">
    <property type="component" value="Unassembled WGS sequence"/>
</dbReference>